<dbReference type="eggNOG" id="COG1012">
    <property type="taxonomic scope" value="Bacteria"/>
</dbReference>
<dbReference type="OrthoDB" id="9812625at2"/>
<feature type="active site" evidence="3">
    <location>
        <position position="264"/>
    </location>
</feature>
<keyword evidence="7" id="KW-1185">Reference proteome</keyword>
<evidence type="ECO:0000256" key="4">
    <source>
        <dbReference type="RuleBase" id="RU003345"/>
    </source>
</evidence>
<dbReference type="PANTHER" id="PTHR11699">
    <property type="entry name" value="ALDEHYDE DEHYDROGENASE-RELATED"/>
    <property type="match status" value="1"/>
</dbReference>
<keyword evidence="2 4" id="KW-0560">Oxidoreductase</keyword>
<comment type="caution">
    <text evidence="6">The sequence shown here is derived from an EMBL/GenBank/DDBJ whole genome shotgun (WGS) entry which is preliminary data.</text>
</comment>
<sequence length="496" mass="53558">MSNLPTTSENLLTQAHLPPSNQLFIHGNWTTSLSTQHYQVIDPGTGQVLMSNVEANDDDIDSAVISSIQGQRCWQALSPAKRGQLLYELAEKLKQQQNAFAIAESLDSGKPYSEAKADVETCIDFLRYYAGLSDKLHGETIPVDDNQFSFTIQEPVGVTLHIIPWNFPLFTCIRGIAPALAAGCSVIIKPSEQAPISILKLAQISRDLAFPAGVINVITGHGSQAGEGLSLHAAVAHITFTGSKATGTRVLRAAAENMATCTMELGGKSPAIVLKDADLKKAAEDIITASFLNSGQVCSCASRILIDKAIKDQFIELLCCKLSNISIGHGMKDHPFGAINNPLQLEKIEQAVQLAKQEGATILLGGQRYYDPEHTQGLYFLPTLIDNLPSDSILLHQEVFGPIICLQSFEGIDQAVCLANSTPFGLHAGLYTQDIALGIHLAKRIDAGQVNINQYYASEIYVPFGGNKHSGFGRECGKIAVHNYMKTKATTICLKT</sequence>
<feature type="domain" description="Aldehyde dehydrogenase" evidence="5">
    <location>
        <begin position="29"/>
        <end position="489"/>
    </location>
</feature>
<dbReference type="STRING" id="1219077.VAZ01S_011_00290"/>
<comment type="similarity">
    <text evidence="1 4">Belongs to the aldehyde dehydrogenase family.</text>
</comment>
<evidence type="ECO:0000256" key="1">
    <source>
        <dbReference type="ARBA" id="ARBA00009986"/>
    </source>
</evidence>
<dbReference type="Proteomes" id="UP000016567">
    <property type="component" value="Unassembled WGS sequence"/>
</dbReference>
<dbReference type="Gene3D" id="3.40.605.10">
    <property type="entry name" value="Aldehyde Dehydrogenase, Chain A, domain 1"/>
    <property type="match status" value="1"/>
</dbReference>
<evidence type="ECO:0000256" key="2">
    <source>
        <dbReference type="ARBA" id="ARBA00023002"/>
    </source>
</evidence>
<dbReference type="InterPro" id="IPR016162">
    <property type="entry name" value="Ald_DH_N"/>
</dbReference>
<dbReference type="Gene3D" id="3.40.309.10">
    <property type="entry name" value="Aldehyde Dehydrogenase, Chain A, domain 2"/>
    <property type="match status" value="1"/>
</dbReference>
<dbReference type="InterPro" id="IPR015590">
    <property type="entry name" value="Aldehyde_DH_dom"/>
</dbReference>
<gene>
    <name evidence="6" type="primary">betB</name>
    <name evidence="6" type="ORF">VAZ01S_011_00290</name>
</gene>
<dbReference type="EMBL" id="BATL01000011">
    <property type="protein sequence ID" value="GAD74501.1"/>
    <property type="molecule type" value="Genomic_DNA"/>
</dbReference>
<name>U3A3C1_9VIBR</name>
<organism evidence="6 7">
    <name type="scientific">Vibrio azureus NBRC 104587</name>
    <dbReference type="NCBI Taxonomy" id="1219077"/>
    <lineage>
        <taxon>Bacteria</taxon>
        <taxon>Pseudomonadati</taxon>
        <taxon>Pseudomonadota</taxon>
        <taxon>Gammaproteobacteria</taxon>
        <taxon>Vibrionales</taxon>
        <taxon>Vibrionaceae</taxon>
        <taxon>Vibrio</taxon>
    </lineage>
</organism>
<dbReference type="InterPro" id="IPR016160">
    <property type="entry name" value="Ald_DH_CS_CYS"/>
</dbReference>
<evidence type="ECO:0000313" key="6">
    <source>
        <dbReference type="EMBL" id="GAD74501.1"/>
    </source>
</evidence>
<reference evidence="6 7" key="1">
    <citation type="submission" date="2013-09" db="EMBL/GenBank/DDBJ databases">
        <title>Whole genome shotgun sequence of Vibrio azureus NBRC 104587.</title>
        <authorList>
            <person name="Isaki S."/>
            <person name="Hosoyama A."/>
            <person name="Numata M."/>
            <person name="Hashimoto M."/>
            <person name="Hosoyama Y."/>
            <person name="Tsuchikane K."/>
            <person name="Noguchi M."/>
            <person name="Hirakata S."/>
            <person name="Ichikawa N."/>
            <person name="Ohji S."/>
            <person name="Yamazoe A."/>
            <person name="Fujita N."/>
        </authorList>
    </citation>
    <scope>NUCLEOTIDE SEQUENCE [LARGE SCALE GENOMIC DNA]</scope>
    <source>
        <strain evidence="6 7">NBRC 104587</strain>
    </source>
</reference>
<dbReference type="FunFam" id="3.40.605.10:FF:000007">
    <property type="entry name" value="NAD/NADP-dependent betaine aldehyde dehydrogenase"/>
    <property type="match status" value="1"/>
</dbReference>
<evidence type="ECO:0000259" key="5">
    <source>
        <dbReference type="Pfam" id="PF00171"/>
    </source>
</evidence>
<protein>
    <submittedName>
        <fullName evidence="6">Betaine aldehyde dehydrogenase</fullName>
    </submittedName>
</protein>
<dbReference type="PROSITE" id="PS00070">
    <property type="entry name" value="ALDEHYDE_DEHYDR_CYS"/>
    <property type="match status" value="1"/>
</dbReference>
<dbReference type="PROSITE" id="PS00687">
    <property type="entry name" value="ALDEHYDE_DEHYDR_GLU"/>
    <property type="match status" value="1"/>
</dbReference>
<dbReference type="InterPro" id="IPR029510">
    <property type="entry name" value="Ald_DH_CS_GLU"/>
</dbReference>
<dbReference type="AlphaFoldDB" id="U3A3C1"/>
<dbReference type="InterPro" id="IPR016161">
    <property type="entry name" value="Ald_DH/histidinol_DH"/>
</dbReference>
<evidence type="ECO:0000256" key="3">
    <source>
        <dbReference type="PROSITE-ProRule" id="PRU10007"/>
    </source>
</evidence>
<evidence type="ECO:0000313" key="7">
    <source>
        <dbReference type="Proteomes" id="UP000016567"/>
    </source>
</evidence>
<accession>U3A3C1</accession>
<dbReference type="RefSeq" id="WP_021708281.1">
    <property type="nucleotide sequence ID" value="NZ_BAOB01000121.1"/>
</dbReference>
<dbReference type="Pfam" id="PF00171">
    <property type="entry name" value="Aldedh"/>
    <property type="match status" value="1"/>
</dbReference>
<proteinExistence type="inferred from homology"/>
<dbReference type="GO" id="GO:0016620">
    <property type="term" value="F:oxidoreductase activity, acting on the aldehyde or oxo group of donors, NAD or NADP as acceptor"/>
    <property type="evidence" value="ECO:0007669"/>
    <property type="project" value="InterPro"/>
</dbReference>
<dbReference type="InterPro" id="IPR016163">
    <property type="entry name" value="Ald_DH_C"/>
</dbReference>
<dbReference type="SUPFAM" id="SSF53720">
    <property type="entry name" value="ALDH-like"/>
    <property type="match status" value="1"/>
</dbReference>